<name>A0ABC8ZWT2_9POAL</name>
<dbReference type="PANTHER" id="PTHR33085:SF62">
    <property type="entry name" value="OS03G0632600 PROTEIN"/>
    <property type="match status" value="1"/>
</dbReference>
<dbReference type="Pfam" id="PF07893">
    <property type="entry name" value="DUF1668"/>
    <property type="match status" value="1"/>
</dbReference>
<accession>A0ABC8ZWT2</accession>
<evidence type="ECO:0000313" key="1">
    <source>
        <dbReference type="EMBL" id="CAL4969279.1"/>
    </source>
</evidence>
<evidence type="ECO:0008006" key="3">
    <source>
        <dbReference type="Google" id="ProtNLM"/>
    </source>
</evidence>
<organism evidence="1 2">
    <name type="scientific">Urochloa decumbens</name>
    <dbReference type="NCBI Taxonomy" id="240449"/>
    <lineage>
        <taxon>Eukaryota</taxon>
        <taxon>Viridiplantae</taxon>
        <taxon>Streptophyta</taxon>
        <taxon>Embryophyta</taxon>
        <taxon>Tracheophyta</taxon>
        <taxon>Spermatophyta</taxon>
        <taxon>Magnoliopsida</taxon>
        <taxon>Liliopsida</taxon>
        <taxon>Poales</taxon>
        <taxon>Poaceae</taxon>
        <taxon>PACMAD clade</taxon>
        <taxon>Panicoideae</taxon>
        <taxon>Panicodae</taxon>
        <taxon>Paniceae</taxon>
        <taxon>Melinidinae</taxon>
        <taxon>Urochloa</taxon>
    </lineage>
</organism>
<proteinExistence type="predicted"/>
<dbReference type="PANTHER" id="PTHR33085">
    <property type="entry name" value="OS12G0113100 PROTEIN-RELATED"/>
    <property type="match status" value="1"/>
</dbReference>
<gene>
    <name evidence="1" type="ORF">URODEC1_LOCUS49535</name>
</gene>
<protein>
    <recommendedName>
        <fullName evidence="3">DUF295 domain-containing protein</fullName>
    </recommendedName>
</protein>
<reference evidence="1 2" key="2">
    <citation type="submission" date="2024-10" db="EMBL/GenBank/DDBJ databases">
        <authorList>
            <person name="Ryan C."/>
        </authorList>
    </citation>
    <scope>NUCLEOTIDE SEQUENCE [LARGE SCALE GENOMIC DNA]</scope>
</reference>
<evidence type="ECO:0000313" key="2">
    <source>
        <dbReference type="Proteomes" id="UP001497457"/>
    </source>
</evidence>
<keyword evidence="2" id="KW-1185">Reference proteome</keyword>
<sequence>MPNLYLIFDDWTRGYSIRKLDLSSDDEAAEPGNDEAEPTIDHTNKYAALPEPVIRLEAPRGWSKSFTAAFGTMIMAMHRTGHWGDVTIFDVSTRAIIFGPRTNEDQVNPIYIPDGDRLFAFSSVSFELLDRKLLPARCCQCSAAGLPQPACCSQCGLAAAASWRRLPDPVFYPQHVKAYAVHPDGQTIYVTAVMEFPTILTFKFHMEEGWRLHGEWSLPFHDRGHFVPELNAWVGLSRYPGIGHVCSCDLVPANRGAGYGKRPPWKVGKESLMSEDPDENHVGATLVYMGGGSQFCLLECVCIKSKPNAARKHCYLDEKPLRQYLMRVTTFSLKYDDNGDLTVGSSRRLRRYSVPEAATKSILDYPTAFWL</sequence>
<dbReference type="InterPro" id="IPR012871">
    <property type="entry name" value="DUF1668_ORYSA"/>
</dbReference>
<dbReference type="Proteomes" id="UP001497457">
    <property type="component" value="Chromosome 2b"/>
</dbReference>
<reference evidence="2" key="1">
    <citation type="submission" date="2024-06" db="EMBL/GenBank/DDBJ databases">
        <authorList>
            <person name="Ryan C."/>
        </authorList>
    </citation>
    <scope>NUCLEOTIDE SEQUENCE [LARGE SCALE GENOMIC DNA]</scope>
</reference>
<dbReference type="EMBL" id="OZ075112">
    <property type="protein sequence ID" value="CAL4969279.1"/>
    <property type="molecule type" value="Genomic_DNA"/>
</dbReference>
<dbReference type="AlphaFoldDB" id="A0ABC8ZWT2"/>